<dbReference type="InterPro" id="IPR011051">
    <property type="entry name" value="RmlC_Cupin_sf"/>
</dbReference>
<gene>
    <name evidence="2" type="ORF">NB645_06615</name>
    <name evidence="1" type="ORF">NB646_07870</name>
</gene>
<dbReference type="InterPro" id="IPR014710">
    <property type="entry name" value="RmlC-like_jellyroll"/>
</dbReference>
<evidence type="ECO:0000313" key="1">
    <source>
        <dbReference type="EMBL" id="WAV90757.1"/>
    </source>
</evidence>
<dbReference type="Proteomes" id="UP001164819">
    <property type="component" value="Chromosome"/>
</dbReference>
<evidence type="ECO:0000313" key="2">
    <source>
        <dbReference type="EMBL" id="WAV96505.1"/>
    </source>
</evidence>
<evidence type="ECO:0008006" key="4">
    <source>
        <dbReference type="Google" id="ProtNLM"/>
    </source>
</evidence>
<dbReference type="CDD" id="cd02208">
    <property type="entry name" value="cupin_RmlC-like"/>
    <property type="match status" value="1"/>
</dbReference>
<sequence length="108" mass="12165">MKVFQLADMFRGWFVGNFDPSILKTNDVEIAVKQYSKGDYESPHFHEIATEITVIVSGSVKMNDIQYKEGDIIVIAPGEITDFLCLEDGTKNVVVKYPGANNDKYQVE</sequence>
<accession>A0A9E9LAI0</accession>
<evidence type="ECO:0000313" key="3">
    <source>
        <dbReference type="Proteomes" id="UP001164794"/>
    </source>
</evidence>
<dbReference type="Proteomes" id="UP001164794">
    <property type="component" value="Chromosome"/>
</dbReference>
<keyword evidence="3" id="KW-1185">Reference proteome</keyword>
<dbReference type="RefSeq" id="WP_269263983.1">
    <property type="nucleotide sequence ID" value="NZ_CP098248.1"/>
</dbReference>
<name>A0A9E9LAI0_9BURK</name>
<dbReference type="AlphaFoldDB" id="A0A9E9LAI0"/>
<organism evidence="1">
    <name type="scientific">Oxalobacter aliiformigenes</name>
    <dbReference type="NCBI Taxonomy" id="2946593"/>
    <lineage>
        <taxon>Bacteria</taxon>
        <taxon>Pseudomonadati</taxon>
        <taxon>Pseudomonadota</taxon>
        <taxon>Betaproteobacteria</taxon>
        <taxon>Burkholderiales</taxon>
        <taxon>Oxalobacteraceae</taxon>
        <taxon>Oxalobacter</taxon>
    </lineage>
</organism>
<dbReference type="EMBL" id="CP098251">
    <property type="protein sequence ID" value="WAV90757.1"/>
    <property type="molecule type" value="Genomic_DNA"/>
</dbReference>
<protein>
    <recommendedName>
        <fullName evidence="4">Cupin 2 conserved barrel domain-containing protein</fullName>
    </recommendedName>
</protein>
<reference evidence="2" key="1">
    <citation type="journal article" date="2022" name="Front. Microbiol.">
        <title>New perspectives on an old grouping: The genomic and phenotypic variability of Oxalobacter formigenes and the implications for calcium oxalate stone prevention.</title>
        <authorList>
            <person name="Chmiel J.A."/>
            <person name="Carr C."/>
            <person name="Stuivenberg G.A."/>
            <person name="Venema R."/>
            <person name="Chanyi R.M."/>
            <person name="Al K.F."/>
            <person name="Giguere D."/>
            <person name="Say H."/>
            <person name="Akouris P.P."/>
            <person name="Dominguez Romero S.A."/>
            <person name="Kwong A."/>
            <person name="Tai V."/>
            <person name="Koval S.F."/>
            <person name="Razvi H."/>
            <person name="Bjazevic J."/>
            <person name="Burton J.P."/>
        </authorList>
    </citation>
    <scope>NUCLEOTIDE SEQUENCE</scope>
    <source>
        <strain evidence="2">HOxNP-1</strain>
    </source>
</reference>
<proteinExistence type="predicted"/>
<reference evidence="1" key="2">
    <citation type="journal article" date="2022" name="Front. Microbiol.">
        <title>New perspectives on an old grouping: The genomic and phenotypic variability of Oxalobacter formigenes and the implications for calcium oxalate stone prevention.</title>
        <authorList>
            <person name="Chmiel J.A."/>
            <person name="Carr C."/>
            <person name="Stuivenberg G.A."/>
            <person name="Venema R."/>
            <person name="Chanyi R.M."/>
            <person name="Al K.F."/>
            <person name="Giguere D."/>
            <person name="Say H."/>
            <person name="Akouris P.P."/>
            <person name="Dominguez Romero S.A."/>
            <person name="Kwong A."/>
            <person name="Tai V."/>
            <person name="Koval S.F."/>
            <person name="Razvi H."/>
            <person name="Bjazevic J."/>
            <person name="Burton J.P."/>
        </authorList>
    </citation>
    <scope>NUCLEOTIDE SEQUENCE</scope>
    <source>
        <strain evidence="1">OxK</strain>
    </source>
</reference>
<dbReference type="EMBL" id="CP098248">
    <property type="protein sequence ID" value="WAV96505.1"/>
    <property type="molecule type" value="Genomic_DNA"/>
</dbReference>
<dbReference type="Gene3D" id="2.60.120.10">
    <property type="entry name" value="Jelly Rolls"/>
    <property type="match status" value="1"/>
</dbReference>
<dbReference type="SUPFAM" id="SSF51182">
    <property type="entry name" value="RmlC-like cupins"/>
    <property type="match status" value="1"/>
</dbReference>